<evidence type="ECO:0000313" key="3">
    <source>
        <dbReference type="Proteomes" id="UP000289708"/>
    </source>
</evidence>
<dbReference type="SUPFAM" id="SSF56436">
    <property type="entry name" value="C-type lectin-like"/>
    <property type="match status" value="1"/>
</dbReference>
<dbReference type="OrthoDB" id="9768004at2"/>
<evidence type="ECO:0000259" key="1">
    <source>
        <dbReference type="Pfam" id="PF03781"/>
    </source>
</evidence>
<dbReference type="Gene3D" id="3.90.1580.10">
    <property type="entry name" value="paralog of FGE (formylglycine-generating enzyme)"/>
    <property type="match status" value="1"/>
</dbReference>
<dbReference type="InterPro" id="IPR016187">
    <property type="entry name" value="CTDL_fold"/>
</dbReference>
<dbReference type="InterPro" id="IPR005532">
    <property type="entry name" value="SUMF_dom"/>
</dbReference>
<reference evidence="2 3" key="1">
    <citation type="submission" date="2018-12" db="EMBL/GenBank/DDBJ databases">
        <title>bacterium Hansschlegelia zhihuaiae S113.</title>
        <authorList>
            <person name="He J."/>
        </authorList>
    </citation>
    <scope>NUCLEOTIDE SEQUENCE [LARGE SCALE GENOMIC DNA]</scope>
    <source>
        <strain evidence="2 3">S 113</strain>
    </source>
</reference>
<gene>
    <name evidence="2" type="ORF">EK403_05090</name>
</gene>
<feature type="domain" description="Sulfatase-modifying factor enzyme-like" evidence="1">
    <location>
        <begin position="59"/>
        <end position="350"/>
    </location>
</feature>
<dbReference type="GO" id="GO:0120147">
    <property type="term" value="F:formylglycine-generating oxidase activity"/>
    <property type="evidence" value="ECO:0007669"/>
    <property type="project" value="TreeGrafter"/>
</dbReference>
<keyword evidence="3" id="KW-1185">Reference proteome</keyword>
<dbReference type="RefSeq" id="WP_128776405.1">
    <property type="nucleotide sequence ID" value="NZ_RYFI01000003.1"/>
</dbReference>
<dbReference type="PANTHER" id="PTHR23150">
    <property type="entry name" value="SULFATASE MODIFYING FACTOR 1, 2"/>
    <property type="match status" value="1"/>
</dbReference>
<comment type="caution">
    <text evidence="2">The sequence shown here is derived from an EMBL/GenBank/DDBJ whole genome shotgun (WGS) entry which is preliminary data.</text>
</comment>
<dbReference type="InterPro" id="IPR051043">
    <property type="entry name" value="Sulfatase_Mod_Factor_Kinase"/>
</dbReference>
<dbReference type="AlphaFoldDB" id="A0A4Q0MM13"/>
<organism evidence="2 3">
    <name type="scientific">Hansschlegelia zhihuaiae</name>
    <dbReference type="NCBI Taxonomy" id="405005"/>
    <lineage>
        <taxon>Bacteria</taxon>
        <taxon>Pseudomonadati</taxon>
        <taxon>Pseudomonadota</taxon>
        <taxon>Alphaproteobacteria</taxon>
        <taxon>Hyphomicrobiales</taxon>
        <taxon>Methylopilaceae</taxon>
        <taxon>Hansschlegelia</taxon>
    </lineage>
</organism>
<evidence type="ECO:0000313" key="2">
    <source>
        <dbReference type="EMBL" id="RXF74754.1"/>
    </source>
</evidence>
<dbReference type="InterPro" id="IPR042095">
    <property type="entry name" value="SUMF_sf"/>
</dbReference>
<sequence>MRRLIGAVAVVTTGLLAGVSVSGHAGGQPAVDPAASPSGDRLCLGYSGLPARLATGAPAGMVWVPGGSFLMGSSEAYPEEAPRREAAVGGFWIDRHEVTNAQFAAFVAATGYRTVAERGLTKEDYPDLPPEALVPGAMVFYEPAKDAPVRVDVGEWWRYVPGASWKTPTGPGSSIAGKENHPAIHITYADAKAYADWLGRSLPTEAEWEFAARGGINGAEFAWGDEQTPQGRWMANSWQGFFPYEDDVSDGHHGTAPVGCFAPNGYGLYDMIGNVWEWATDWYLPGHRFAEGERDPKGPAEPAATAGGASRVIKGGSWLCSPNFCLRYRPSARQPQEADLGASHVGFRTVLRAPGPAGAR</sequence>
<accession>A0A4Q0MM13</accession>
<protein>
    <submittedName>
        <fullName evidence="2">Formylglycine-generating enzyme family protein</fullName>
    </submittedName>
</protein>
<dbReference type="Proteomes" id="UP000289708">
    <property type="component" value="Unassembled WGS sequence"/>
</dbReference>
<dbReference type="Pfam" id="PF03781">
    <property type="entry name" value="FGE-sulfatase"/>
    <property type="match status" value="1"/>
</dbReference>
<dbReference type="PANTHER" id="PTHR23150:SF19">
    <property type="entry name" value="FORMYLGLYCINE-GENERATING ENZYME"/>
    <property type="match status" value="1"/>
</dbReference>
<dbReference type="EMBL" id="RYFI01000003">
    <property type="protein sequence ID" value="RXF74754.1"/>
    <property type="molecule type" value="Genomic_DNA"/>
</dbReference>
<name>A0A4Q0MM13_9HYPH</name>
<proteinExistence type="predicted"/>